<dbReference type="RefSeq" id="WP_272096785.1">
    <property type="nucleotide sequence ID" value="NZ_JAQNDK010000002.1"/>
</dbReference>
<dbReference type="Proteomes" id="UP001217485">
    <property type="component" value="Unassembled WGS sequence"/>
</dbReference>
<dbReference type="InterPro" id="IPR037401">
    <property type="entry name" value="SnoaL-like"/>
</dbReference>
<evidence type="ECO:0000313" key="2">
    <source>
        <dbReference type="EMBL" id="MDC0679785.1"/>
    </source>
</evidence>
<dbReference type="Pfam" id="PF13577">
    <property type="entry name" value="SnoaL_4"/>
    <property type="match status" value="1"/>
</dbReference>
<dbReference type="InterPro" id="IPR032710">
    <property type="entry name" value="NTF2-like_dom_sf"/>
</dbReference>
<dbReference type="Gene3D" id="3.10.450.50">
    <property type="match status" value="1"/>
</dbReference>
<reference evidence="2 3" key="1">
    <citation type="submission" date="2023-01" db="EMBL/GenBank/DDBJ databases">
        <title>Minimal conservation of predation-associated metabolite biosynthetic gene clusters underscores biosynthetic potential of Myxococcota including descriptions for ten novel species: Archangium lansinium sp. nov., Myxococcus landrumus sp. nov., Nannocystis bai.</title>
        <authorList>
            <person name="Ahearne A."/>
            <person name="Stevens C."/>
            <person name="Dowd S."/>
        </authorList>
    </citation>
    <scope>NUCLEOTIDE SEQUENCE [LARGE SCALE GENOMIC DNA]</scope>
    <source>
        <strain evidence="2 3">WIWO2</strain>
    </source>
</reference>
<comment type="caution">
    <text evidence="2">The sequence shown here is derived from an EMBL/GenBank/DDBJ whole genome shotgun (WGS) entry which is preliminary data.</text>
</comment>
<evidence type="ECO:0000313" key="3">
    <source>
        <dbReference type="Proteomes" id="UP001217485"/>
    </source>
</evidence>
<dbReference type="EMBL" id="JAQNDK010000002">
    <property type="protein sequence ID" value="MDC0679785.1"/>
    <property type="molecule type" value="Genomic_DNA"/>
</dbReference>
<keyword evidence="3" id="KW-1185">Reference proteome</keyword>
<evidence type="ECO:0000259" key="1">
    <source>
        <dbReference type="Pfam" id="PF13577"/>
    </source>
</evidence>
<proteinExistence type="predicted"/>
<accession>A0ABT5C047</accession>
<name>A0ABT5C047_9BACT</name>
<organism evidence="2 3">
    <name type="scientific">Sorangium atrum</name>
    <dbReference type="NCBI Taxonomy" id="2995308"/>
    <lineage>
        <taxon>Bacteria</taxon>
        <taxon>Pseudomonadati</taxon>
        <taxon>Myxococcota</taxon>
        <taxon>Polyangia</taxon>
        <taxon>Polyangiales</taxon>
        <taxon>Polyangiaceae</taxon>
        <taxon>Sorangium</taxon>
    </lineage>
</organism>
<dbReference type="SUPFAM" id="SSF54427">
    <property type="entry name" value="NTF2-like"/>
    <property type="match status" value="1"/>
</dbReference>
<protein>
    <submittedName>
        <fullName evidence="2">Nuclear transport factor 2 family protein</fullName>
    </submittedName>
</protein>
<sequence length="150" mass="17096">MTRESSDVQAIQNVVVRIAHHIDKRRWTELRGLYADVVVADFTSIFGGEPQEQKTDDLLAGWSKFHDAIDASQHFLGPLDIEVKGDHASVECHVRAHHRFARAPGGEDWLVAGHYRYELARHAGGWKVSRVRFEISYQTGNTNMFEEALR</sequence>
<feature type="domain" description="SnoaL-like" evidence="1">
    <location>
        <begin position="4"/>
        <end position="132"/>
    </location>
</feature>
<gene>
    <name evidence="2" type="ORF">POL72_18740</name>
</gene>